<gene>
    <name evidence="2" type="ORF">E2C01_037560</name>
</gene>
<name>A0A5B7FEE4_PORTR</name>
<comment type="caution">
    <text evidence="2">The sequence shown here is derived from an EMBL/GenBank/DDBJ whole genome shotgun (WGS) entry which is preliminary data.</text>
</comment>
<dbReference type="Proteomes" id="UP000324222">
    <property type="component" value="Unassembled WGS sequence"/>
</dbReference>
<keyword evidence="1" id="KW-1133">Transmembrane helix</keyword>
<accession>A0A5B7FEE4</accession>
<evidence type="ECO:0000313" key="3">
    <source>
        <dbReference type="Proteomes" id="UP000324222"/>
    </source>
</evidence>
<evidence type="ECO:0000313" key="2">
    <source>
        <dbReference type="EMBL" id="MPC43905.1"/>
    </source>
</evidence>
<evidence type="ECO:0000256" key="1">
    <source>
        <dbReference type="SAM" id="Phobius"/>
    </source>
</evidence>
<dbReference type="AlphaFoldDB" id="A0A5B7FEE4"/>
<keyword evidence="3" id="KW-1185">Reference proteome</keyword>
<keyword evidence="1" id="KW-0812">Transmembrane</keyword>
<organism evidence="2 3">
    <name type="scientific">Portunus trituberculatus</name>
    <name type="common">Swimming crab</name>
    <name type="synonym">Neptunus trituberculatus</name>
    <dbReference type="NCBI Taxonomy" id="210409"/>
    <lineage>
        <taxon>Eukaryota</taxon>
        <taxon>Metazoa</taxon>
        <taxon>Ecdysozoa</taxon>
        <taxon>Arthropoda</taxon>
        <taxon>Crustacea</taxon>
        <taxon>Multicrustacea</taxon>
        <taxon>Malacostraca</taxon>
        <taxon>Eumalacostraca</taxon>
        <taxon>Eucarida</taxon>
        <taxon>Decapoda</taxon>
        <taxon>Pleocyemata</taxon>
        <taxon>Brachyura</taxon>
        <taxon>Eubrachyura</taxon>
        <taxon>Portunoidea</taxon>
        <taxon>Portunidae</taxon>
        <taxon>Portuninae</taxon>
        <taxon>Portunus</taxon>
    </lineage>
</organism>
<keyword evidence="1" id="KW-0472">Membrane</keyword>
<reference evidence="2 3" key="1">
    <citation type="submission" date="2019-05" db="EMBL/GenBank/DDBJ databases">
        <title>Another draft genome of Portunus trituberculatus and its Hox gene families provides insights of decapod evolution.</title>
        <authorList>
            <person name="Jeong J.-H."/>
            <person name="Song I."/>
            <person name="Kim S."/>
            <person name="Choi T."/>
            <person name="Kim D."/>
            <person name="Ryu S."/>
            <person name="Kim W."/>
        </authorList>
    </citation>
    <scope>NUCLEOTIDE SEQUENCE [LARGE SCALE GENOMIC DNA]</scope>
    <source>
        <tissue evidence="2">Muscle</tissue>
    </source>
</reference>
<dbReference type="EMBL" id="VSRR010006037">
    <property type="protein sequence ID" value="MPC43905.1"/>
    <property type="molecule type" value="Genomic_DNA"/>
</dbReference>
<sequence length="77" mass="8634">MFEKGGISEEYVALLHEVRDLRGIRWVDSQRFFWEGVIISCGDGLLMIVTPLVMAVVGVEYLSPGMLCNPLAKLLHN</sequence>
<feature type="transmembrane region" description="Helical" evidence="1">
    <location>
        <begin position="32"/>
        <end position="57"/>
    </location>
</feature>
<protein>
    <submittedName>
        <fullName evidence="2">Uncharacterized protein</fullName>
    </submittedName>
</protein>
<proteinExistence type="predicted"/>